<keyword evidence="1" id="KW-0812">Transmembrane</keyword>
<feature type="transmembrane region" description="Helical" evidence="1">
    <location>
        <begin position="12"/>
        <end position="32"/>
    </location>
</feature>
<evidence type="ECO:0000313" key="2">
    <source>
        <dbReference type="EMBL" id="SDO25334.1"/>
    </source>
</evidence>
<dbReference type="AlphaFoldDB" id="A0A1H0I1U0"/>
<name>A0A1H0I1U0_9SPHI</name>
<accession>A0A1H0I1U0</accession>
<dbReference type="Proteomes" id="UP000183200">
    <property type="component" value="Unassembled WGS sequence"/>
</dbReference>
<organism evidence="2 3">
    <name type="scientific">Pedobacter steynii</name>
    <dbReference type="NCBI Taxonomy" id="430522"/>
    <lineage>
        <taxon>Bacteria</taxon>
        <taxon>Pseudomonadati</taxon>
        <taxon>Bacteroidota</taxon>
        <taxon>Sphingobacteriia</taxon>
        <taxon>Sphingobacteriales</taxon>
        <taxon>Sphingobacteriaceae</taxon>
        <taxon>Pedobacter</taxon>
    </lineage>
</organism>
<protein>
    <submittedName>
        <fullName evidence="2">Uncharacterized protein</fullName>
    </submittedName>
</protein>
<dbReference type="EMBL" id="FNGY01000013">
    <property type="protein sequence ID" value="SDO25334.1"/>
    <property type="molecule type" value="Genomic_DNA"/>
</dbReference>
<evidence type="ECO:0000313" key="3">
    <source>
        <dbReference type="Proteomes" id="UP000183200"/>
    </source>
</evidence>
<evidence type="ECO:0000256" key="1">
    <source>
        <dbReference type="SAM" id="Phobius"/>
    </source>
</evidence>
<keyword evidence="3" id="KW-1185">Reference proteome</keyword>
<keyword evidence="1" id="KW-0472">Membrane</keyword>
<proteinExistence type="predicted"/>
<sequence length="39" mass="4521">MYLKNVNKSYVTRYSILILKVIAVALFIFCFYQAAKISS</sequence>
<keyword evidence="1" id="KW-1133">Transmembrane helix</keyword>
<reference evidence="3" key="1">
    <citation type="submission" date="2016-10" db="EMBL/GenBank/DDBJ databases">
        <authorList>
            <person name="Varghese N."/>
            <person name="Submissions S."/>
        </authorList>
    </citation>
    <scope>NUCLEOTIDE SEQUENCE [LARGE SCALE GENOMIC DNA]</scope>
    <source>
        <strain evidence="3">DSM 19110</strain>
    </source>
</reference>
<gene>
    <name evidence="2" type="ORF">SAMN05421820_1134</name>
</gene>